<dbReference type="Proteomes" id="UP001140096">
    <property type="component" value="Unassembled WGS sequence"/>
</dbReference>
<evidence type="ECO:0000313" key="2">
    <source>
        <dbReference type="Proteomes" id="UP001140096"/>
    </source>
</evidence>
<accession>A0ACC1LNL7</accession>
<sequence>MELVKWRYRNPYHDRRHERERMFVIGGHTIAMDQEPSEDIGLHQKTGFLIWDGAYLMAKFIAERVILAGKSCLELGAGSALVSIVAHLQGAGRVVATDLKEYQDFMRRNIERNTGGQGIEMRELIWGKDTNDIGKMDYVFGSEILYLADQHHTLLDTLQAVMHTKTTAYFVYKERGLGEEQFAALALERGLKVRHLSAFLDDEFTNSIIIIMSDDAELEQLAAQQLDIDGWLDITSLITEGTRGLASGELIKVESLTLQDAMTSVQVMDARLDMGMLSESDLAAIAQWDVERALTLEDTLWIVERMFSCEMTWHHSASLLQTIYTCNYYTEDPLPSGIGQAERTSNAERDLVLYPILIATGLCCHRVWNEYIMENVFNEEDVLMASTSVARFLEDQYSLAETMRLLDGAQAFLEKRQGRAADMLLAHVSMRRRWLAVLSCVFVQYLNDDPGALDRSMAELDALRTEHDAYVEQYAEHINTGAGAVVEGVFDKKCMHKFPSLAPIKPKELLTLGEAHATLGRLIAGVGLVRTMLRIESVESLVYFFQGVSRRAELPYVRSLLISVFASDGYVQLAQPLSMFVRRAIREISGTGTAEDRTRGEEVERIDLFCQEAARMLVDWFRTLCQNGPRQRRIALKYVAGWDSLQGEAEQLDTWLYMQRHGGSADAASDPARNAFWFSSWAYHMKLLLMGAGLMTGVRLSVYLAYELPLVFCYAAQVFEAHAQHLARAVEMSGSRTADSGQQRLWTRRAVSDEASRGQVGRWQSVAAVQQQLATALWLVSHACERLGIFRTPWEWRVRRATRLALDVCCAQEAEAAQRARFALRFRAFARLGSPTALTFDAWVATRRQLDECPLGDLFVHAARILTDAKAGLDKARRSFDGTGGEELVRALYYAVLANSVALAKLLKSAAAGHRALAASGADACAYREALLNEALAALEGDATRAKAKRDRKKRAARSELVARAHEWQADVDGLALNVTWTTAGERQHPDWPVFTF</sequence>
<reference evidence="1" key="1">
    <citation type="submission" date="2022-07" db="EMBL/GenBank/DDBJ databases">
        <title>Phylogenomic reconstructions and comparative analyses of Kickxellomycotina fungi.</title>
        <authorList>
            <person name="Reynolds N.K."/>
            <person name="Stajich J.E."/>
            <person name="Barry K."/>
            <person name="Grigoriev I.V."/>
            <person name="Crous P."/>
            <person name="Smith M.E."/>
        </authorList>
    </citation>
    <scope>NUCLEOTIDE SEQUENCE</scope>
    <source>
        <strain evidence="1">CBS 102833</strain>
    </source>
</reference>
<proteinExistence type="predicted"/>
<comment type="caution">
    <text evidence="1">The sequence shown here is derived from an EMBL/GenBank/DDBJ whole genome shotgun (WGS) entry which is preliminary data.</text>
</comment>
<gene>
    <name evidence="1" type="primary">MAK10</name>
    <name evidence="1" type="ORF">H4S07_001377</name>
</gene>
<protein>
    <submittedName>
        <fullName evidence="1">N-alpha-acetyltransferase, non-catalitic subunit</fullName>
    </submittedName>
</protein>
<evidence type="ECO:0000313" key="1">
    <source>
        <dbReference type="EMBL" id="KAJ2812470.1"/>
    </source>
</evidence>
<name>A0ACC1LNL7_9FUNG</name>
<organism evidence="1 2">
    <name type="scientific">Coemansia furcata</name>
    <dbReference type="NCBI Taxonomy" id="417177"/>
    <lineage>
        <taxon>Eukaryota</taxon>
        <taxon>Fungi</taxon>
        <taxon>Fungi incertae sedis</taxon>
        <taxon>Zoopagomycota</taxon>
        <taxon>Kickxellomycotina</taxon>
        <taxon>Kickxellomycetes</taxon>
        <taxon>Kickxellales</taxon>
        <taxon>Kickxellaceae</taxon>
        <taxon>Coemansia</taxon>
    </lineage>
</organism>
<dbReference type="EMBL" id="JANBUP010000216">
    <property type="protein sequence ID" value="KAJ2812470.1"/>
    <property type="molecule type" value="Genomic_DNA"/>
</dbReference>
<keyword evidence="2" id="KW-1185">Reference proteome</keyword>